<evidence type="ECO:0000313" key="3">
    <source>
        <dbReference type="Proteomes" id="UP000199672"/>
    </source>
</evidence>
<evidence type="ECO:0000313" key="2">
    <source>
        <dbReference type="EMBL" id="SFC60632.1"/>
    </source>
</evidence>
<sequence>MKYRIALFLLLIFVLQSCQNENEKRLAENAKEAKKKEKIFNNINKGWTFIDEPINEVSEENIKNWAEWRDFLKEIGDKPRKTIGAFQKKSAAISKKAMALNNNIPAQFNQPQIKSRISILITKIKMLDLFIHLNTIPDDKVVFLVQEINKELISLERQMDKIVEKAKIPKEQGEEDFLRMLDTTRAIPNSSAPQVPIQPIDQNAPKVE</sequence>
<dbReference type="RefSeq" id="WP_091490478.1">
    <property type="nucleotide sequence ID" value="NZ_FOMH01000001.1"/>
</dbReference>
<dbReference type="PROSITE" id="PS51257">
    <property type="entry name" value="PROKAR_LIPOPROTEIN"/>
    <property type="match status" value="1"/>
</dbReference>
<gene>
    <name evidence="2" type="ORF">SAMN05216297_101424</name>
</gene>
<dbReference type="EMBL" id="FOMH01000001">
    <property type="protein sequence ID" value="SFC60632.1"/>
    <property type="molecule type" value="Genomic_DNA"/>
</dbReference>
<keyword evidence="3" id="KW-1185">Reference proteome</keyword>
<dbReference type="AlphaFoldDB" id="A0A1I1KK35"/>
<organism evidence="2 3">
    <name type="scientific">Flavobacterium phragmitis</name>
    <dbReference type="NCBI Taxonomy" id="739143"/>
    <lineage>
        <taxon>Bacteria</taxon>
        <taxon>Pseudomonadati</taxon>
        <taxon>Bacteroidota</taxon>
        <taxon>Flavobacteriia</taxon>
        <taxon>Flavobacteriales</taxon>
        <taxon>Flavobacteriaceae</taxon>
        <taxon>Flavobacterium</taxon>
    </lineage>
</organism>
<name>A0A1I1KK35_9FLAO</name>
<proteinExistence type="predicted"/>
<dbReference type="OrthoDB" id="1443728at2"/>
<feature type="region of interest" description="Disordered" evidence="1">
    <location>
        <begin position="186"/>
        <end position="208"/>
    </location>
</feature>
<dbReference type="Proteomes" id="UP000199672">
    <property type="component" value="Unassembled WGS sequence"/>
</dbReference>
<dbReference type="STRING" id="739143.SAMN05216297_101424"/>
<evidence type="ECO:0000256" key="1">
    <source>
        <dbReference type="SAM" id="MobiDB-lite"/>
    </source>
</evidence>
<reference evidence="3" key="1">
    <citation type="submission" date="2016-10" db="EMBL/GenBank/DDBJ databases">
        <authorList>
            <person name="Varghese N."/>
            <person name="Submissions S."/>
        </authorList>
    </citation>
    <scope>NUCLEOTIDE SEQUENCE [LARGE SCALE GENOMIC DNA]</scope>
    <source>
        <strain evidence="3">CGMCC 1.10370</strain>
    </source>
</reference>
<evidence type="ECO:0008006" key="4">
    <source>
        <dbReference type="Google" id="ProtNLM"/>
    </source>
</evidence>
<protein>
    <recommendedName>
        <fullName evidence="4">Lipoprotein</fullName>
    </recommendedName>
</protein>
<accession>A0A1I1KK35</accession>